<evidence type="ECO:0000313" key="2">
    <source>
        <dbReference type="Proteomes" id="UP001432168"/>
    </source>
</evidence>
<sequence>MTEVHVARGRDGSIRVAADAVPGQTGGDDESAPGADFTRSVLDVAGALLVWPVLGARTPPVAYVHDVRRAQQWLWAVYGDGVAAAVHDAAAGELTGVRVRARTGALAGTAARLGLGHWAARWWPASYTDGIAELEGDVLGLELAALTHQCQELFDYLDDSVAELIEEHRAALDPLLRWWHATPRPAQTARHLGSVLRLIDDAADCAGLDGPELRRLRSALDEERGHGRTPAPVDLSALFPGRDGHALAAGAAPGAGGRVIARGSGTNDWRRYPPGFVDAAEDAVSWTARAHGALRQIEVEVVAHVTAPAAGVPLAAEVRVNGGTPHRVPLTRRDDVWAGRGELDLPPGAGLPVTAPPRIEVGVLLPGFDPGHGPDTGVEREAIRDLARRRLADAAQPGAYGTEPFLAEILAAATGEDY</sequence>
<dbReference type="Proteomes" id="UP001432168">
    <property type="component" value="Chromosome"/>
</dbReference>
<name>A0ABZ1X8T5_9ACTN</name>
<evidence type="ECO:0008006" key="3">
    <source>
        <dbReference type="Google" id="ProtNLM"/>
    </source>
</evidence>
<proteinExistence type="predicted"/>
<dbReference type="RefSeq" id="WP_329270447.1">
    <property type="nucleotide sequence ID" value="NZ_CP109011.1"/>
</dbReference>
<dbReference type="EMBL" id="CP109011">
    <property type="protein sequence ID" value="WUT47883.1"/>
    <property type="molecule type" value="Genomic_DNA"/>
</dbReference>
<protein>
    <recommendedName>
        <fullName evidence="3">Cytochrome P450</fullName>
    </recommendedName>
</protein>
<evidence type="ECO:0000313" key="1">
    <source>
        <dbReference type="EMBL" id="WUT47883.1"/>
    </source>
</evidence>
<keyword evidence="2" id="KW-1185">Reference proteome</keyword>
<reference evidence="1" key="1">
    <citation type="submission" date="2022-10" db="EMBL/GenBank/DDBJ databases">
        <title>The complete genomes of actinobacterial strains from the NBC collection.</title>
        <authorList>
            <person name="Joergensen T.S."/>
            <person name="Alvarez Arevalo M."/>
            <person name="Sterndorff E.B."/>
            <person name="Faurdal D."/>
            <person name="Vuksanovic O."/>
            <person name="Mourched A.-S."/>
            <person name="Charusanti P."/>
            <person name="Shaw S."/>
            <person name="Blin K."/>
            <person name="Weber T."/>
        </authorList>
    </citation>
    <scope>NUCLEOTIDE SEQUENCE</scope>
    <source>
        <strain evidence="1">NBC_00686</strain>
    </source>
</reference>
<organism evidence="1 2">
    <name type="scientific">Streptomyces pseudovenezuelae</name>
    <dbReference type="NCBI Taxonomy" id="67350"/>
    <lineage>
        <taxon>Bacteria</taxon>
        <taxon>Bacillati</taxon>
        <taxon>Actinomycetota</taxon>
        <taxon>Actinomycetes</taxon>
        <taxon>Kitasatosporales</taxon>
        <taxon>Streptomycetaceae</taxon>
        <taxon>Streptomyces</taxon>
        <taxon>Streptomyces aurantiacus group</taxon>
    </lineage>
</organism>
<accession>A0ABZ1X8T5</accession>
<gene>
    <name evidence="1" type="ORF">OG929_38680</name>
</gene>